<dbReference type="SUPFAM" id="SSF47413">
    <property type="entry name" value="lambda repressor-like DNA-binding domains"/>
    <property type="match status" value="1"/>
</dbReference>
<dbReference type="InterPro" id="IPR001387">
    <property type="entry name" value="Cro/C1-type_HTH"/>
</dbReference>
<feature type="transmembrane region" description="Helical" evidence="2">
    <location>
        <begin position="167"/>
        <end position="195"/>
    </location>
</feature>
<name>A0A9E8LZX3_9BACI</name>
<dbReference type="CDD" id="cd00093">
    <property type="entry name" value="HTH_XRE"/>
    <property type="match status" value="1"/>
</dbReference>
<accession>A0A9E8LZX3</accession>
<keyword evidence="2" id="KW-0472">Membrane</keyword>
<keyword evidence="1" id="KW-0238">DNA-binding</keyword>
<dbReference type="AlphaFoldDB" id="A0A9E8LZX3"/>
<evidence type="ECO:0000313" key="4">
    <source>
        <dbReference type="EMBL" id="WAA12805.1"/>
    </source>
</evidence>
<proteinExistence type="predicted"/>
<feature type="domain" description="HTH cro/C1-type" evidence="3">
    <location>
        <begin position="7"/>
        <end position="61"/>
    </location>
</feature>
<keyword evidence="2" id="KW-0812">Transmembrane</keyword>
<evidence type="ECO:0000256" key="1">
    <source>
        <dbReference type="ARBA" id="ARBA00023125"/>
    </source>
</evidence>
<dbReference type="PROSITE" id="PS50943">
    <property type="entry name" value="HTH_CROC1"/>
    <property type="match status" value="1"/>
</dbReference>
<gene>
    <name evidence="4" type="ORF">OE105_01280</name>
</gene>
<dbReference type="KEGG" id="fhl:OE105_01280"/>
<dbReference type="PANTHER" id="PTHR46558">
    <property type="entry name" value="TRACRIPTIONAL REGULATORY PROTEIN-RELATED-RELATED"/>
    <property type="match status" value="1"/>
</dbReference>
<evidence type="ECO:0000313" key="5">
    <source>
        <dbReference type="Proteomes" id="UP001164726"/>
    </source>
</evidence>
<dbReference type="Pfam" id="PF01381">
    <property type="entry name" value="HTH_3"/>
    <property type="match status" value="1"/>
</dbReference>
<dbReference type="SMART" id="SM00530">
    <property type="entry name" value="HTH_XRE"/>
    <property type="match status" value="1"/>
</dbReference>
<keyword evidence="5" id="KW-1185">Reference proteome</keyword>
<protein>
    <submittedName>
        <fullName evidence="4">Helix-turn-helix domain-containing protein</fullName>
    </submittedName>
</protein>
<dbReference type="GO" id="GO:0003677">
    <property type="term" value="F:DNA binding"/>
    <property type="evidence" value="ECO:0007669"/>
    <property type="project" value="UniProtKB-KW"/>
</dbReference>
<evidence type="ECO:0000259" key="3">
    <source>
        <dbReference type="PROSITE" id="PS50943"/>
    </source>
</evidence>
<evidence type="ECO:0000256" key="2">
    <source>
        <dbReference type="SAM" id="Phobius"/>
    </source>
</evidence>
<dbReference type="EMBL" id="CP106877">
    <property type="protein sequence ID" value="WAA12805.1"/>
    <property type="molecule type" value="Genomic_DNA"/>
</dbReference>
<dbReference type="Gene3D" id="1.10.260.40">
    <property type="entry name" value="lambda repressor-like DNA-binding domains"/>
    <property type="match status" value="1"/>
</dbReference>
<reference evidence="4" key="1">
    <citation type="submission" date="2022-09" db="EMBL/GenBank/DDBJ databases">
        <title>Complete Genomes of Fervidibacillus albus and Fervidibacillus halotolerans isolated from tidal flat sediments.</title>
        <authorList>
            <person name="Kwon K.K."/>
            <person name="Yang S.-H."/>
            <person name="Park M.J."/>
            <person name="Oh H.-M."/>
        </authorList>
    </citation>
    <scope>NUCLEOTIDE SEQUENCE</scope>
    <source>
        <strain evidence="4">MEBiC13594</strain>
    </source>
</reference>
<dbReference type="InterPro" id="IPR010982">
    <property type="entry name" value="Lambda_DNA-bd_dom_sf"/>
</dbReference>
<dbReference type="RefSeq" id="WP_275420937.1">
    <property type="nucleotide sequence ID" value="NZ_CP106877.1"/>
</dbReference>
<dbReference type="Proteomes" id="UP001164726">
    <property type="component" value="Chromosome"/>
</dbReference>
<sequence>MSLGEKLAKLRKEHHFTQEQLAQILGVSRQAVSKWESDLTYPETEKLLKLGELYQCSMDYLLKDDEEVLGLSEKEIPLKFKRFGRKTFQFERKSQRKMFGLPLWHVNIGYGRTAKGIIAIGLSAKGIVSIGFFSLGIFSLGFLSLGVFTLSLIAMGLLSVGVISGGLIALGSISIGIVSVGALSIGSFSVGALAIGKYFAMGDHAHALIALGDTKAVGSVYEKLGDLTEQDITLIKQLLDKNVPSYLSWAKDLIKIFL</sequence>
<dbReference type="PANTHER" id="PTHR46558:SF13">
    <property type="entry name" value="HTH-TYPE TRANSCRIPTIONAL REGULATOR IMMR"/>
    <property type="match status" value="1"/>
</dbReference>
<keyword evidence="2" id="KW-1133">Transmembrane helix</keyword>
<organism evidence="4 5">
    <name type="scientific">Fervidibacillus halotolerans</name>
    <dbReference type="NCBI Taxonomy" id="2980027"/>
    <lineage>
        <taxon>Bacteria</taxon>
        <taxon>Bacillati</taxon>
        <taxon>Bacillota</taxon>
        <taxon>Bacilli</taxon>
        <taxon>Bacillales</taxon>
        <taxon>Bacillaceae</taxon>
        <taxon>Fervidibacillus</taxon>
    </lineage>
</organism>